<keyword evidence="3" id="KW-1185">Reference proteome</keyword>
<evidence type="ECO:0000313" key="2">
    <source>
        <dbReference type="EMBL" id="CAE7193165.1"/>
    </source>
</evidence>
<dbReference type="CDD" id="cd00143">
    <property type="entry name" value="PP2Cc"/>
    <property type="match status" value="1"/>
</dbReference>
<dbReference type="SMART" id="SM00332">
    <property type="entry name" value="PP2Cc"/>
    <property type="match status" value="1"/>
</dbReference>
<dbReference type="Proteomes" id="UP000604046">
    <property type="component" value="Unassembled WGS sequence"/>
</dbReference>
<dbReference type="AlphaFoldDB" id="A0A812J024"/>
<sequence length="312" mass="34443">MYDTERGTRSLPPAKIGKAFHPLHIPEFDHGNQTVPLKLLQELRGNQQYWLAVFPGLAPPMIPFGPDICSRSRIYRRTRTHFAPLRNSRSFWIGVGVEVDFWETVAQDAFRSTDDDIYAKMGSDVEYSGSTGVVVLVDKGQSLLTAANVGDSRAVLGRLEGSQWRAVPLTTDLKPEMPEERERIELSGGVVCQYRDGSGEEAGPFRVWDGPCCEKPGLAVSRSLGDGAARALGVIAAPVVTKHRLLKGQDKFLIIATDGLWDSVDNEEAVRIVAKFQTMPSIALKALTEAVRRAEGDELVDDTTILLIHFRE</sequence>
<dbReference type="Pfam" id="PF00481">
    <property type="entry name" value="PP2C"/>
    <property type="match status" value="1"/>
</dbReference>
<reference evidence="2" key="1">
    <citation type="submission" date="2021-02" db="EMBL/GenBank/DDBJ databases">
        <authorList>
            <person name="Dougan E. K."/>
            <person name="Rhodes N."/>
            <person name="Thang M."/>
            <person name="Chan C."/>
        </authorList>
    </citation>
    <scope>NUCLEOTIDE SEQUENCE</scope>
</reference>
<evidence type="ECO:0000259" key="1">
    <source>
        <dbReference type="PROSITE" id="PS51746"/>
    </source>
</evidence>
<dbReference type="InterPro" id="IPR036457">
    <property type="entry name" value="PPM-type-like_dom_sf"/>
</dbReference>
<evidence type="ECO:0000313" key="3">
    <source>
        <dbReference type="Proteomes" id="UP000604046"/>
    </source>
</evidence>
<accession>A0A812J024</accession>
<dbReference type="PANTHER" id="PTHR47992">
    <property type="entry name" value="PROTEIN PHOSPHATASE"/>
    <property type="match status" value="1"/>
</dbReference>
<dbReference type="SUPFAM" id="SSF81606">
    <property type="entry name" value="PP2C-like"/>
    <property type="match status" value="1"/>
</dbReference>
<dbReference type="Gene3D" id="3.60.40.10">
    <property type="entry name" value="PPM-type phosphatase domain"/>
    <property type="match status" value="1"/>
</dbReference>
<gene>
    <name evidence="2" type="ORF">SNAT2548_LOCUS5203</name>
</gene>
<dbReference type="EMBL" id="CAJNDS010000331">
    <property type="protein sequence ID" value="CAE7193165.1"/>
    <property type="molecule type" value="Genomic_DNA"/>
</dbReference>
<proteinExistence type="predicted"/>
<comment type="caution">
    <text evidence="2">The sequence shown here is derived from an EMBL/GenBank/DDBJ whole genome shotgun (WGS) entry which is preliminary data.</text>
</comment>
<dbReference type="GO" id="GO:0004722">
    <property type="term" value="F:protein serine/threonine phosphatase activity"/>
    <property type="evidence" value="ECO:0007669"/>
    <property type="project" value="InterPro"/>
</dbReference>
<dbReference type="InterPro" id="IPR015655">
    <property type="entry name" value="PP2C"/>
</dbReference>
<organism evidence="2 3">
    <name type="scientific">Symbiodinium natans</name>
    <dbReference type="NCBI Taxonomy" id="878477"/>
    <lineage>
        <taxon>Eukaryota</taxon>
        <taxon>Sar</taxon>
        <taxon>Alveolata</taxon>
        <taxon>Dinophyceae</taxon>
        <taxon>Suessiales</taxon>
        <taxon>Symbiodiniaceae</taxon>
        <taxon>Symbiodinium</taxon>
    </lineage>
</organism>
<dbReference type="PROSITE" id="PS51746">
    <property type="entry name" value="PPM_2"/>
    <property type="match status" value="1"/>
</dbReference>
<name>A0A812J024_9DINO</name>
<dbReference type="OrthoDB" id="10264738at2759"/>
<protein>
    <recommendedName>
        <fullName evidence="1">PPM-type phosphatase domain-containing protein</fullName>
    </recommendedName>
</protein>
<feature type="domain" description="PPM-type phosphatase" evidence="1">
    <location>
        <begin position="67"/>
        <end position="310"/>
    </location>
</feature>
<dbReference type="InterPro" id="IPR001932">
    <property type="entry name" value="PPM-type_phosphatase-like_dom"/>
</dbReference>